<dbReference type="EMBL" id="MVBM01000003">
    <property type="protein sequence ID" value="OOK75479.1"/>
    <property type="molecule type" value="Genomic_DNA"/>
</dbReference>
<accession>A0A1V3X8E1</accession>
<sequence length="47" mass="5114">MRPAAHAVHREWDDPPAGVNVMVAVRFDEKTSGRLTTSVIAAQLLAK</sequence>
<name>A0A1V3X8E1_MYCKA</name>
<comment type="caution">
    <text evidence="1">The sequence shown here is derived from an EMBL/GenBank/DDBJ whole genome shotgun (WGS) entry which is preliminary data.</text>
</comment>
<proteinExistence type="predicted"/>
<reference evidence="1 2" key="1">
    <citation type="submission" date="2017-02" db="EMBL/GenBank/DDBJ databases">
        <title>Complete genome sequences of Mycobacterium kansasii strains isolated from rhesus macaques.</title>
        <authorList>
            <person name="Panda A."/>
            <person name="Nagaraj S."/>
            <person name="Zhao X."/>
            <person name="Tettelin H."/>
            <person name="Detolla L.J."/>
        </authorList>
    </citation>
    <scope>NUCLEOTIDE SEQUENCE [LARGE SCALE GENOMIC DNA]</scope>
    <source>
        <strain evidence="1 2">11-3813</strain>
    </source>
</reference>
<gene>
    <name evidence="1" type="ORF">BZL30_4125</name>
</gene>
<protein>
    <submittedName>
        <fullName evidence="1">Uncharacterized protein</fullName>
    </submittedName>
</protein>
<evidence type="ECO:0000313" key="1">
    <source>
        <dbReference type="EMBL" id="OOK75479.1"/>
    </source>
</evidence>
<organism evidence="1 2">
    <name type="scientific">Mycobacterium kansasii</name>
    <dbReference type="NCBI Taxonomy" id="1768"/>
    <lineage>
        <taxon>Bacteria</taxon>
        <taxon>Bacillati</taxon>
        <taxon>Actinomycetota</taxon>
        <taxon>Actinomycetes</taxon>
        <taxon>Mycobacteriales</taxon>
        <taxon>Mycobacteriaceae</taxon>
        <taxon>Mycobacterium</taxon>
    </lineage>
</organism>
<dbReference type="AlphaFoldDB" id="A0A1V3X8E1"/>
<evidence type="ECO:0000313" key="2">
    <source>
        <dbReference type="Proteomes" id="UP000189229"/>
    </source>
</evidence>
<dbReference type="Proteomes" id="UP000189229">
    <property type="component" value="Unassembled WGS sequence"/>
</dbReference>